<reference evidence="1" key="1">
    <citation type="journal article" date="2022" name="Front. Genet.">
        <title>Chromosome-Scale Assembly of the Dendrobium nobile Genome Provides Insights Into the Molecular Mechanism of the Biosynthesis of the Medicinal Active Ingredient of Dendrobium.</title>
        <authorList>
            <person name="Xu Q."/>
            <person name="Niu S.-C."/>
            <person name="Li K.-L."/>
            <person name="Zheng P.-J."/>
            <person name="Zhang X.-J."/>
            <person name="Jia Y."/>
            <person name="Liu Y."/>
            <person name="Niu Y.-X."/>
            <person name="Yu L.-H."/>
            <person name="Chen D.-F."/>
            <person name="Zhang G.-Q."/>
        </authorList>
    </citation>
    <scope>NUCLEOTIDE SEQUENCE</scope>
    <source>
        <tissue evidence="1">Leaf</tissue>
    </source>
</reference>
<organism evidence="1 2">
    <name type="scientific">Dendrobium nobile</name>
    <name type="common">Orchid</name>
    <dbReference type="NCBI Taxonomy" id="94219"/>
    <lineage>
        <taxon>Eukaryota</taxon>
        <taxon>Viridiplantae</taxon>
        <taxon>Streptophyta</taxon>
        <taxon>Embryophyta</taxon>
        <taxon>Tracheophyta</taxon>
        <taxon>Spermatophyta</taxon>
        <taxon>Magnoliopsida</taxon>
        <taxon>Liliopsida</taxon>
        <taxon>Asparagales</taxon>
        <taxon>Orchidaceae</taxon>
        <taxon>Epidendroideae</taxon>
        <taxon>Malaxideae</taxon>
        <taxon>Dendrobiinae</taxon>
        <taxon>Dendrobium</taxon>
    </lineage>
</organism>
<evidence type="ECO:0000313" key="2">
    <source>
        <dbReference type="Proteomes" id="UP000829196"/>
    </source>
</evidence>
<keyword evidence="2" id="KW-1185">Reference proteome</keyword>
<proteinExistence type="predicted"/>
<protein>
    <submittedName>
        <fullName evidence="1">Uncharacterized protein</fullName>
    </submittedName>
</protein>
<gene>
    <name evidence="1" type="ORF">KFK09_000665</name>
</gene>
<evidence type="ECO:0000313" key="1">
    <source>
        <dbReference type="EMBL" id="KAI0531113.1"/>
    </source>
</evidence>
<comment type="caution">
    <text evidence="1">The sequence shown here is derived from an EMBL/GenBank/DDBJ whole genome shotgun (WGS) entry which is preliminary data.</text>
</comment>
<name>A0A8T3CFE9_DENNO</name>
<accession>A0A8T3CFE9</accession>
<dbReference type="Proteomes" id="UP000829196">
    <property type="component" value="Unassembled WGS sequence"/>
</dbReference>
<dbReference type="EMBL" id="JAGYWB010000001">
    <property type="protein sequence ID" value="KAI0531113.1"/>
    <property type="molecule type" value="Genomic_DNA"/>
</dbReference>
<sequence>MIFFTSKLLDAQTHILRSNLSVISSLSFPYHQIDHQLEELMLDLYRLHQQDFWKNFQSHYLPGHLYRLNLVTEQWELTWIFHQLGPPHFQVQNAGPQLRDIRPCLRFPSVKLGDTD</sequence>
<dbReference type="AlphaFoldDB" id="A0A8T3CFE9"/>